<evidence type="ECO:0000313" key="1">
    <source>
        <dbReference type="EMBL" id="KAL3527102.1"/>
    </source>
</evidence>
<reference evidence="1 2" key="1">
    <citation type="submission" date="2024-11" db="EMBL/GenBank/DDBJ databases">
        <title>A near-complete genome assembly of Cinchona calisaya.</title>
        <authorList>
            <person name="Lian D.C."/>
            <person name="Zhao X.W."/>
            <person name="Wei L."/>
        </authorList>
    </citation>
    <scope>NUCLEOTIDE SEQUENCE [LARGE SCALE GENOMIC DNA]</scope>
    <source>
        <tissue evidence="1">Nenye</tissue>
    </source>
</reference>
<comment type="caution">
    <text evidence="1">The sequence shown here is derived from an EMBL/GenBank/DDBJ whole genome shotgun (WGS) entry which is preliminary data.</text>
</comment>
<sequence length="122" mass="14117">MLTETKLQNALLEARLSSLEIKVDSQSKHLDRLLKLKSVDERNGIFTAKKRSFNEVGDSSKDGVKFVWVEYSKKRIVEEVSNYKYAAFYENKVDPDPSLNYLETRKGTKDAEKLSKDFECNM</sequence>
<name>A0ABD3A9F7_9GENT</name>
<dbReference type="EMBL" id="JBJUIK010000005">
    <property type="protein sequence ID" value="KAL3527102.1"/>
    <property type="molecule type" value="Genomic_DNA"/>
</dbReference>
<dbReference type="Proteomes" id="UP001630127">
    <property type="component" value="Unassembled WGS sequence"/>
</dbReference>
<gene>
    <name evidence="1" type="ORF">ACH5RR_011758</name>
</gene>
<keyword evidence="2" id="KW-1185">Reference proteome</keyword>
<dbReference type="AlphaFoldDB" id="A0ABD3A9F7"/>
<protein>
    <submittedName>
        <fullName evidence="1">Uncharacterized protein</fullName>
    </submittedName>
</protein>
<organism evidence="1 2">
    <name type="scientific">Cinchona calisaya</name>
    <dbReference type="NCBI Taxonomy" id="153742"/>
    <lineage>
        <taxon>Eukaryota</taxon>
        <taxon>Viridiplantae</taxon>
        <taxon>Streptophyta</taxon>
        <taxon>Embryophyta</taxon>
        <taxon>Tracheophyta</taxon>
        <taxon>Spermatophyta</taxon>
        <taxon>Magnoliopsida</taxon>
        <taxon>eudicotyledons</taxon>
        <taxon>Gunneridae</taxon>
        <taxon>Pentapetalae</taxon>
        <taxon>asterids</taxon>
        <taxon>lamiids</taxon>
        <taxon>Gentianales</taxon>
        <taxon>Rubiaceae</taxon>
        <taxon>Cinchonoideae</taxon>
        <taxon>Cinchoneae</taxon>
        <taxon>Cinchona</taxon>
    </lineage>
</organism>
<accession>A0ABD3A9F7</accession>
<evidence type="ECO:0000313" key="2">
    <source>
        <dbReference type="Proteomes" id="UP001630127"/>
    </source>
</evidence>
<proteinExistence type="predicted"/>